<protein>
    <submittedName>
        <fullName evidence="1">Uncharacterized protein</fullName>
    </submittedName>
</protein>
<accession>C6SMB7</accession>
<proteinExistence type="predicted"/>
<reference evidence="1" key="1">
    <citation type="journal article" date="2008" name="Proc. Natl. Acad. Sci. U.S.A.">
        <title>Whole-genome comparison of disease and carriage strains provides insights into virulence evolution in Neisseria meningitidis.</title>
        <authorList>
            <person name="Schoen C."/>
            <person name="Blom J."/>
            <person name="Claus H."/>
            <person name="Schramm-Glueck A."/>
            <person name="Brandt P."/>
            <person name="Mueller T."/>
            <person name="Goesmann A."/>
            <person name="Joseph B."/>
            <person name="Konietzny S."/>
            <person name="Kurzai O."/>
            <person name="Schmitt C."/>
            <person name="Friedrich T."/>
            <person name="Linke B."/>
            <person name="Vogel U."/>
            <person name="Frosch M."/>
        </authorList>
    </citation>
    <scope>NUCLEOTIDE SEQUENCE</scope>
    <source>
        <strain evidence="1">Alpha275</strain>
    </source>
</reference>
<dbReference type="EMBL" id="AM889138">
    <property type="protein sequence ID" value="CBA09652.1"/>
    <property type="molecule type" value="Genomic_DNA"/>
</dbReference>
<gene>
    <name evidence="1" type="ORF">NMW_2096</name>
</gene>
<organism evidence="1">
    <name type="scientific">Neisseria meningitidis alpha275</name>
    <dbReference type="NCBI Taxonomy" id="295996"/>
    <lineage>
        <taxon>Bacteria</taxon>
        <taxon>Pseudomonadati</taxon>
        <taxon>Pseudomonadota</taxon>
        <taxon>Betaproteobacteria</taxon>
        <taxon>Neisseriales</taxon>
        <taxon>Neisseriaceae</taxon>
        <taxon>Neisseria</taxon>
    </lineage>
</organism>
<evidence type="ECO:0000313" key="1">
    <source>
        <dbReference type="EMBL" id="CBA09652.1"/>
    </source>
</evidence>
<sequence>MQLRVLASQKLCFLRKLRFQTTFWNTTGTRIERLNQSSDRWQPAPEFMRQTARLRQPVPSPCGRGLGRGQ</sequence>
<name>C6SMB7_NEIME</name>
<dbReference type="AlphaFoldDB" id="C6SMB7"/>